<dbReference type="InterPro" id="IPR001796">
    <property type="entry name" value="DHFR_dom"/>
</dbReference>
<dbReference type="PIRSF" id="PIRSF000194">
    <property type="entry name" value="DHFR"/>
    <property type="match status" value="1"/>
</dbReference>
<organism evidence="11 12">
    <name type="scientific">Aliidiomarina taiwanensis</name>
    <dbReference type="NCBI Taxonomy" id="946228"/>
    <lineage>
        <taxon>Bacteria</taxon>
        <taxon>Pseudomonadati</taxon>
        <taxon>Pseudomonadota</taxon>
        <taxon>Gammaproteobacteria</taxon>
        <taxon>Alteromonadales</taxon>
        <taxon>Idiomarinaceae</taxon>
        <taxon>Aliidiomarina</taxon>
    </lineage>
</organism>
<evidence type="ECO:0000256" key="5">
    <source>
        <dbReference type="ARBA" id="ARBA00022857"/>
    </source>
</evidence>
<dbReference type="FunFam" id="3.40.430.10:FF:000001">
    <property type="entry name" value="Dihydrofolate reductase"/>
    <property type="match status" value="1"/>
</dbReference>
<accession>A0A432X7V6</accession>
<evidence type="ECO:0000256" key="6">
    <source>
        <dbReference type="ARBA" id="ARBA00023002"/>
    </source>
</evidence>
<dbReference type="Gene3D" id="3.40.430.10">
    <property type="entry name" value="Dihydrofolate Reductase, subunit A"/>
    <property type="match status" value="1"/>
</dbReference>
<proteinExistence type="inferred from homology"/>
<evidence type="ECO:0000313" key="12">
    <source>
        <dbReference type="Proteomes" id="UP000286976"/>
    </source>
</evidence>
<evidence type="ECO:0000313" key="11">
    <source>
        <dbReference type="EMBL" id="RUO42938.1"/>
    </source>
</evidence>
<evidence type="ECO:0000256" key="7">
    <source>
        <dbReference type="ARBA" id="ARBA00025067"/>
    </source>
</evidence>
<keyword evidence="4 8" id="KW-0554">One-carbon metabolism</keyword>
<dbReference type="SUPFAM" id="SSF53597">
    <property type="entry name" value="Dihydrofolate reductase-like"/>
    <property type="match status" value="1"/>
</dbReference>
<dbReference type="PANTHER" id="PTHR48069">
    <property type="entry name" value="DIHYDROFOLATE REDUCTASE"/>
    <property type="match status" value="1"/>
</dbReference>
<comment type="similarity">
    <text evidence="2 8 9">Belongs to the dihydrofolate reductase family.</text>
</comment>
<evidence type="ECO:0000256" key="4">
    <source>
        <dbReference type="ARBA" id="ARBA00022563"/>
    </source>
</evidence>
<evidence type="ECO:0000256" key="2">
    <source>
        <dbReference type="ARBA" id="ARBA00009539"/>
    </source>
</evidence>
<dbReference type="NCBIfam" id="NF008037">
    <property type="entry name" value="PRK10769.1"/>
    <property type="match status" value="1"/>
</dbReference>
<keyword evidence="5 8" id="KW-0521">NADP</keyword>
<comment type="caution">
    <text evidence="11">The sequence shown here is derived from an EMBL/GenBank/DDBJ whole genome shotgun (WGS) entry which is preliminary data.</text>
</comment>
<protein>
    <recommendedName>
        <fullName evidence="3 8">Dihydrofolate reductase</fullName>
        <ecNumber evidence="3 8">1.5.1.3</ecNumber>
    </recommendedName>
</protein>
<evidence type="ECO:0000256" key="9">
    <source>
        <dbReference type="RuleBase" id="RU004474"/>
    </source>
</evidence>
<reference evidence="11 12" key="1">
    <citation type="journal article" date="2011" name="Front. Microbiol.">
        <title>Genomic signatures of strain selection and enhancement in Bacillus atrophaeus var. globigii, a historical biowarfare simulant.</title>
        <authorList>
            <person name="Gibbons H.S."/>
            <person name="Broomall S.M."/>
            <person name="McNew L.A."/>
            <person name="Daligault H."/>
            <person name="Chapman C."/>
            <person name="Bruce D."/>
            <person name="Karavis M."/>
            <person name="Krepps M."/>
            <person name="McGregor P.A."/>
            <person name="Hong C."/>
            <person name="Park K.H."/>
            <person name="Akmal A."/>
            <person name="Feldman A."/>
            <person name="Lin J.S."/>
            <person name="Chang W.E."/>
            <person name="Higgs B.W."/>
            <person name="Demirev P."/>
            <person name="Lindquist J."/>
            <person name="Liem A."/>
            <person name="Fochler E."/>
            <person name="Read T.D."/>
            <person name="Tapia R."/>
            <person name="Johnson S."/>
            <person name="Bishop-Lilly K.A."/>
            <person name="Detter C."/>
            <person name="Han C."/>
            <person name="Sozhamannan S."/>
            <person name="Rosenzweig C.N."/>
            <person name="Skowronski E.W."/>
        </authorList>
    </citation>
    <scope>NUCLEOTIDE SEQUENCE [LARGE SCALE GENOMIC DNA]</scope>
    <source>
        <strain evidence="11 12">AIT1</strain>
    </source>
</reference>
<sequence>MAQHISLIAAMAHNRVIGKNGDMPWHLPSELQYFKEATMGKPMIMGRTTFESIGRPLPGRRNIVITRNPALLPDTVEAVDSPEAALALVEDSPEVMIIGGGQIYNYFMPKATRLYLTHIDVDVQGDTFFPDWSKACWNKQVLRDIPAAAQQPAYQACLYEKAVEQP</sequence>
<dbReference type="GO" id="GO:0004146">
    <property type="term" value="F:dihydrofolate reductase activity"/>
    <property type="evidence" value="ECO:0007669"/>
    <property type="project" value="UniProtKB-EC"/>
</dbReference>
<dbReference type="PROSITE" id="PS51330">
    <property type="entry name" value="DHFR_2"/>
    <property type="match status" value="1"/>
</dbReference>
<dbReference type="GO" id="GO:0006730">
    <property type="term" value="P:one-carbon metabolic process"/>
    <property type="evidence" value="ECO:0007669"/>
    <property type="project" value="UniProtKB-KW"/>
</dbReference>
<dbReference type="InterPro" id="IPR017925">
    <property type="entry name" value="DHFR_CS"/>
</dbReference>
<dbReference type="UniPathway" id="UPA00077">
    <property type="reaction ID" value="UER00158"/>
</dbReference>
<dbReference type="GO" id="GO:0005829">
    <property type="term" value="C:cytosol"/>
    <property type="evidence" value="ECO:0007669"/>
    <property type="project" value="TreeGrafter"/>
</dbReference>
<dbReference type="RefSeq" id="WP_126757154.1">
    <property type="nucleotide sequence ID" value="NZ_PIPQ01000002.1"/>
</dbReference>
<keyword evidence="6 8" id="KW-0560">Oxidoreductase</keyword>
<dbReference type="PRINTS" id="PR00070">
    <property type="entry name" value="DHFR"/>
</dbReference>
<evidence type="ECO:0000259" key="10">
    <source>
        <dbReference type="PROSITE" id="PS51330"/>
    </source>
</evidence>
<dbReference type="OrthoDB" id="9804315at2"/>
<dbReference type="InterPro" id="IPR012259">
    <property type="entry name" value="DHFR"/>
</dbReference>
<name>A0A432X7V6_9GAMM</name>
<dbReference type="CDD" id="cd00209">
    <property type="entry name" value="DHFR"/>
    <property type="match status" value="1"/>
</dbReference>
<comment type="pathway">
    <text evidence="1 8">Cofactor biosynthesis; tetrahydrofolate biosynthesis; 5,6,7,8-tetrahydrofolate from 7,8-dihydrofolate: step 1/1.</text>
</comment>
<dbReference type="PROSITE" id="PS00075">
    <property type="entry name" value="DHFR_1"/>
    <property type="match status" value="1"/>
</dbReference>
<comment type="catalytic activity">
    <reaction evidence="8">
        <text>(6S)-5,6,7,8-tetrahydrofolate + NADP(+) = 7,8-dihydrofolate + NADPH + H(+)</text>
        <dbReference type="Rhea" id="RHEA:15009"/>
        <dbReference type="ChEBI" id="CHEBI:15378"/>
        <dbReference type="ChEBI" id="CHEBI:57451"/>
        <dbReference type="ChEBI" id="CHEBI:57453"/>
        <dbReference type="ChEBI" id="CHEBI:57783"/>
        <dbReference type="ChEBI" id="CHEBI:58349"/>
        <dbReference type="EC" id="1.5.1.3"/>
    </reaction>
</comment>
<dbReference type="Proteomes" id="UP000286976">
    <property type="component" value="Unassembled WGS sequence"/>
</dbReference>
<dbReference type="EMBL" id="PIPQ01000002">
    <property type="protein sequence ID" value="RUO42938.1"/>
    <property type="molecule type" value="Genomic_DNA"/>
</dbReference>
<dbReference type="EC" id="1.5.1.3" evidence="3 8"/>
<dbReference type="Pfam" id="PF00186">
    <property type="entry name" value="DHFR_1"/>
    <property type="match status" value="1"/>
</dbReference>
<dbReference type="AlphaFoldDB" id="A0A432X7V6"/>
<evidence type="ECO:0000256" key="3">
    <source>
        <dbReference type="ARBA" id="ARBA00012856"/>
    </source>
</evidence>
<dbReference type="GO" id="GO:0046655">
    <property type="term" value="P:folic acid metabolic process"/>
    <property type="evidence" value="ECO:0007669"/>
    <property type="project" value="TreeGrafter"/>
</dbReference>
<dbReference type="InterPro" id="IPR024072">
    <property type="entry name" value="DHFR-like_dom_sf"/>
</dbReference>
<dbReference type="GO" id="GO:0070401">
    <property type="term" value="F:NADP+ binding"/>
    <property type="evidence" value="ECO:0007669"/>
    <property type="project" value="UniProtKB-ARBA"/>
</dbReference>
<dbReference type="GO" id="GO:0046654">
    <property type="term" value="P:tetrahydrofolate biosynthetic process"/>
    <property type="evidence" value="ECO:0007669"/>
    <property type="project" value="UniProtKB-UniPathway"/>
</dbReference>
<keyword evidence="12" id="KW-1185">Reference proteome</keyword>
<evidence type="ECO:0000256" key="8">
    <source>
        <dbReference type="PIRNR" id="PIRNR000194"/>
    </source>
</evidence>
<dbReference type="PANTHER" id="PTHR48069:SF3">
    <property type="entry name" value="DIHYDROFOLATE REDUCTASE"/>
    <property type="match status" value="1"/>
</dbReference>
<gene>
    <name evidence="11" type="ORF">CWE15_05930</name>
</gene>
<dbReference type="GO" id="GO:0046452">
    <property type="term" value="P:dihydrofolate metabolic process"/>
    <property type="evidence" value="ECO:0007669"/>
    <property type="project" value="TreeGrafter"/>
</dbReference>
<feature type="domain" description="DHFR" evidence="10">
    <location>
        <begin position="4"/>
        <end position="161"/>
    </location>
</feature>
<evidence type="ECO:0000256" key="1">
    <source>
        <dbReference type="ARBA" id="ARBA00004903"/>
    </source>
</evidence>
<comment type="function">
    <text evidence="7 8">Key enzyme in folate metabolism. Catalyzes an essential reaction for de novo glycine and purine synthesis, and for DNA precursor synthesis.</text>
</comment>